<feature type="region of interest" description="Disordered" evidence="1">
    <location>
        <begin position="1"/>
        <end position="46"/>
    </location>
</feature>
<proteinExistence type="predicted"/>
<organism evidence="2 3">
    <name type="scientific">Gordonia paraffinivorans</name>
    <dbReference type="NCBI Taxonomy" id="175628"/>
    <lineage>
        <taxon>Bacteria</taxon>
        <taxon>Bacillati</taxon>
        <taxon>Actinomycetota</taxon>
        <taxon>Actinomycetes</taxon>
        <taxon>Mycobacteriales</taxon>
        <taxon>Gordoniaceae</taxon>
        <taxon>Gordonia</taxon>
    </lineage>
</organism>
<dbReference type="AlphaFoldDB" id="A0ABD7V5I7"/>
<accession>A0ABD7V5I7</accession>
<gene>
    <name evidence="2" type="ORF">NCTC8139_02965</name>
</gene>
<comment type="caution">
    <text evidence="2">The sequence shown here is derived from an EMBL/GenBank/DDBJ whole genome shotgun (WGS) entry which is preliminary data.</text>
</comment>
<name>A0ABD7V5I7_9ACTN</name>
<dbReference type="Proteomes" id="UP000360750">
    <property type="component" value="Unassembled WGS sequence"/>
</dbReference>
<dbReference type="EMBL" id="CAACYD010000007">
    <property type="protein sequence ID" value="VFA89401.1"/>
    <property type="molecule type" value="Genomic_DNA"/>
</dbReference>
<evidence type="ECO:0000313" key="3">
    <source>
        <dbReference type="Proteomes" id="UP000360750"/>
    </source>
</evidence>
<evidence type="ECO:0000313" key="2">
    <source>
        <dbReference type="EMBL" id="VFA89401.1"/>
    </source>
</evidence>
<reference evidence="2 3" key="1">
    <citation type="submission" date="2019-02" db="EMBL/GenBank/DDBJ databases">
        <authorList>
            <consortium name="Pathogen Informatics"/>
        </authorList>
    </citation>
    <scope>NUCLEOTIDE SEQUENCE [LARGE SCALE GENOMIC DNA]</scope>
    <source>
        <strain evidence="2 3">3012STDY6756503</strain>
    </source>
</reference>
<sequence length="46" mass="4757">MKRTPAASGNASGVRTDPEWTGRARQTVTGDGAAENSPAGENRART</sequence>
<protein>
    <submittedName>
        <fullName evidence="2">Uncharacterized protein</fullName>
    </submittedName>
</protein>
<evidence type="ECO:0000256" key="1">
    <source>
        <dbReference type="SAM" id="MobiDB-lite"/>
    </source>
</evidence>